<accession>H7G1H8</accession>
<evidence type="ECO:0000313" key="1">
    <source>
        <dbReference type="EMBL" id="EIA31803.1"/>
    </source>
</evidence>
<keyword evidence="1" id="KW-0614">Plasmid</keyword>
<dbReference type="HOGENOM" id="CLU_2206698_0_0_9"/>
<geneLocation type="plasmid" evidence="1">
    <name>pLS51B</name>
</geneLocation>
<dbReference type="Proteomes" id="UP000003657">
    <property type="component" value="Unassembled WGS sequence"/>
</dbReference>
<reference evidence="1 2" key="1">
    <citation type="journal article" date="2012" name="J. Bacteriol.">
        <title>Genome Sequence of Lactobacillus salivarius SMXD51, a Potential Probiotic Strain Isolated from Chicken Cecum, Showing Anti-Campylobacter Activity.</title>
        <authorList>
            <person name="Kergourlay G."/>
            <person name="Messaoudi S."/>
            <person name="Dousset X."/>
            <person name="Prevost H."/>
        </authorList>
    </citation>
    <scope>NUCLEOTIDE SEQUENCE [LARGE SCALE GENOMIC DNA]</scope>
    <source>
        <strain evidence="1 2">SMXD51</strain>
        <plasmid evidence="1">pLS51B</plasmid>
    </source>
</reference>
<sequence>MQKNFTLSVLNIIQPIKFRYRTFKSIYTDAPKIKVTNVVNNPVITFRKIVLLVETSELCVQTTALIDNEAIIAINVNTTRCSGLARIIVNNGIIAPIINEQKELAAA</sequence>
<name>H7G1H8_9LACO</name>
<organism evidence="1 2">
    <name type="scientific">Ligilactobacillus salivarius SMXD51</name>
    <dbReference type="NCBI Taxonomy" id="1108963"/>
    <lineage>
        <taxon>Bacteria</taxon>
        <taxon>Bacillati</taxon>
        <taxon>Bacillota</taxon>
        <taxon>Bacilli</taxon>
        <taxon>Lactobacillales</taxon>
        <taxon>Lactobacillaceae</taxon>
        <taxon>Ligilactobacillus</taxon>
    </lineage>
</organism>
<proteinExistence type="predicted"/>
<comment type="caution">
    <text evidence="1">The sequence shown here is derived from an EMBL/GenBank/DDBJ whole genome shotgun (WGS) entry which is preliminary data.</text>
</comment>
<gene>
    <name evidence="1" type="ORF">SMXD51_08484</name>
</gene>
<dbReference type="EMBL" id="AICL01000008">
    <property type="protein sequence ID" value="EIA31803.1"/>
    <property type="molecule type" value="Genomic_DNA"/>
</dbReference>
<evidence type="ECO:0000313" key="2">
    <source>
        <dbReference type="Proteomes" id="UP000003657"/>
    </source>
</evidence>
<dbReference type="AlphaFoldDB" id="H7G1H8"/>
<protein>
    <submittedName>
        <fullName evidence="1">Uncharacterized protein</fullName>
    </submittedName>
</protein>